<evidence type="ECO:0000313" key="5">
    <source>
        <dbReference type="EMBL" id="KKI99009.1"/>
    </source>
</evidence>
<comment type="similarity">
    <text evidence="2">Belongs to the ABC transporter superfamily. Nitrate/nitrite/cyanate uptake transporter (NitT) (TC 3.A.1.16) family.</text>
</comment>
<protein>
    <recommendedName>
        <fullName evidence="4">ABC transporter domain-containing protein</fullName>
    </recommendedName>
</protein>
<dbReference type="PANTHER" id="PTHR42788">
    <property type="entry name" value="TAURINE IMPORT ATP-BINDING PROTEIN-RELATED"/>
    <property type="match status" value="1"/>
</dbReference>
<evidence type="ECO:0000256" key="3">
    <source>
        <dbReference type="ARBA" id="ARBA00022448"/>
    </source>
</evidence>
<dbReference type="OrthoDB" id="419973at2"/>
<dbReference type="AlphaFoldDB" id="A0A0M2PSA7"/>
<dbReference type="PANTHER" id="PTHR42788:SF13">
    <property type="entry name" value="ALIPHATIC SULFONATES IMPORT ATP-BINDING PROTEIN SSUB"/>
    <property type="match status" value="1"/>
</dbReference>
<dbReference type="Pfam" id="PF00005">
    <property type="entry name" value="ABC_tran"/>
    <property type="match status" value="1"/>
</dbReference>
<comment type="caution">
    <text evidence="5">The sequence shown here is derived from an EMBL/GenBank/DDBJ whole genome shotgun (WGS) entry which is preliminary data.</text>
</comment>
<organism evidence="5 6">
    <name type="scientific">Prochlorothrix hollandica PCC 9006 = CALU 1027</name>
    <dbReference type="NCBI Taxonomy" id="317619"/>
    <lineage>
        <taxon>Bacteria</taxon>
        <taxon>Bacillati</taxon>
        <taxon>Cyanobacteriota</taxon>
        <taxon>Cyanophyceae</taxon>
        <taxon>Prochlorotrichales</taxon>
        <taxon>Prochlorotrichaceae</taxon>
        <taxon>Prochlorothrix</taxon>
    </lineage>
</organism>
<reference evidence="5" key="1">
    <citation type="submission" date="2012-04" db="EMBL/GenBank/DDBJ databases">
        <authorList>
            <person name="Borisov I.G."/>
            <person name="Ivanikova N.V."/>
            <person name="Pinevich A.V."/>
        </authorList>
    </citation>
    <scope>NUCLEOTIDE SEQUENCE</scope>
    <source>
        <strain evidence="5">CALU 1027</strain>
    </source>
</reference>
<accession>A0A0M2PSA7</accession>
<dbReference type="InterPro" id="IPR027417">
    <property type="entry name" value="P-loop_NTPase"/>
</dbReference>
<keyword evidence="6" id="KW-1185">Reference proteome</keyword>
<name>A0A0M2PSA7_PROHO</name>
<dbReference type="InterPro" id="IPR003439">
    <property type="entry name" value="ABC_transporter-like_ATP-bd"/>
</dbReference>
<dbReference type="GO" id="GO:0005886">
    <property type="term" value="C:plasma membrane"/>
    <property type="evidence" value="ECO:0007669"/>
    <property type="project" value="UniProtKB-SubCell"/>
</dbReference>
<evidence type="ECO:0000259" key="4">
    <source>
        <dbReference type="Pfam" id="PF00005"/>
    </source>
</evidence>
<evidence type="ECO:0000256" key="1">
    <source>
        <dbReference type="ARBA" id="ARBA00004417"/>
    </source>
</evidence>
<dbReference type="Proteomes" id="UP000034681">
    <property type="component" value="Unassembled WGS sequence"/>
</dbReference>
<dbReference type="GO" id="GO:0016887">
    <property type="term" value="F:ATP hydrolysis activity"/>
    <property type="evidence" value="ECO:0007669"/>
    <property type="project" value="InterPro"/>
</dbReference>
<comment type="subcellular location">
    <subcellularLocation>
        <location evidence="1">Cell inner membrane</location>
        <topology evidence="1">Peripheral membrane protein</topology>
    </subcellularLocation>
</comment>
<dbReference type="GO" id="GO:0005524">
    <property type="term" value="F:ATP binding"/>
    <property type="evidence" value="ECO:0007669"/>
    <property type="project" value="InterPro"/>
</dbReference>
<dbReference type="Gene3D" id="3.40.50.300">
    <property type="entry name" value="P-loop containing nucleotide triphosphate hydrolases"/>
    <property type="match status" value="1"/>
</dbReference>
<evidence type="ECO:0000313" key="6">
    <source>
        <dbReference type="Proteomes" id="UP000034681"/>
    </source>
</evidence>
<dbReference type="RefSeq" id="WP_017712463.1">
    <property type="nucleotide sequence ID" value="NZ_KB235937.1"/>
</dbReference>
<dbReference type="eggNOG" id="COG1116">
    <property type="taxonomic scope" value="Bacteria"/>
</dbReference>
<keyword evidence="3" id="KW-0813">Transport</keyword>
<dbReference type="STRING" id="317619.GCA_000332315_02021"/>
<proteinExistence type="inferred from homology"/>
<evidence type="ECO:0000256" key="2">
    <source>
        <dbReference type="ARBA" id="ARBA00009440"/>
    </source>
</evidence>
<dbReference type="EMBL" id="AJTX02000006">
    <property type="protein sequence ID" value="KKI99009.1"/>
    <property type="molecule type" value="Genomic_DNA"/>
</dbReference>
<sequence>MAIPAFRLNQVSKTSGNGTLALHNMTLTIDRGQFVSLVGSSGCGKSRVLRLLSGLEQPTAGSISLGSDDITRNQLHGDLMKTLTLNPSPRAGEGL</sequence>
<dbReference type="SUPFAM" id="SSF52540">
    <property type="entry name" value="P-loop containing nucleoside triphosphate hydrolases"/>
    <property type="match status" value="1"/>
</dbReference>
<feature type="domain" description="ABC transporter" evidence="4">
    <location>
        <begin position="22"/>
        <end position="74"/>
    </location>
</feature>
<gene>
    <name evidence="5" type="ORF">PROH_14450</name>
</gene>
<dbReference type="InterPro" id="IPR050166">
    <property type="entry name" value="ABC_transporter_ATP-bind"/>
</dbReference>